<dbReference type="EMBL" id="LAZR01015420">
    <property type="protein sequence ID" value="KKM13247.1"/>
    <property type="molecule type" value="Genomic_DNA"/>
</dbReference>
<dbReference type="AlphaFoldDB" id="A0A0F9HDI0"/>
<accession>A0A0F9HDI0</accession>
<comment type="caution">
    <text evidence="1">The sequence shown here is derived from an EMBL/GenBank/DDBJ whole genome shotgun (WGS) entry which is preliminary data.</text>
</comment>
<protein>
    <submittedName>
        <fullName evidence="1">Uncharacterized protein</fullName>
    </submittedName>
</protein>
<organism evidence="1">
    <name type="scientific">marine sediment metagenome</name>
    <dbReference type="NCBI Taxonomy" id="412755"/>
    <lineage>
        <taxon>unclassified sequences</taxon>
        <taxon>metagenomes</taxon>
        <taxon>ecological metagenomes</taxon>
    </lineage>
</organism>
<proteinExistence type="predicted"/>
<reference evidence="1" key="1">
    <citation type="journal article" date="2015" name="Nature">
        <title>Complex archaea that bridge the gap between prokaryotes and eukaryotes.</title>
        <authorList>
            <person name="Spang A."/>
            <person name="Saw J.H."/>
            <person name="Jorgensen S.L."/>
            <person name="Zaremba-Niedzwiedzka K."/>
            <person name="Martijn J."/>
            <person name="Lind A.E."/>
            <person name="van Eijk R."/>
            <person name="Schleper C."/>
            <person name="Guy L."/>
            <person name="Ettema T.J."/>
        </authorList>
    </citation>
    <scope>NUCLEOTIDE SEQUENCE</scope>
</reference>
<gene>
    <name evidence="1" type="ORF">LCGC14_1718200</name>
</gene>
<name>A0A0F9HDI0_9ZZZZ</name>
<sequence>MDEVIEEVIEEVSWYTVTLTLIGIYDTDPTVRAWINEGQGNWDTLFELINASCLVWMFNVEGDQLTTITQLWDDWTNELYDEILVYTRQP</sequence>
<evidence type="ECO:0000313" key="1">
    <source>
        <dbReference type="EMBL" id="KKM13247.1"/>
    </source>
</evidence>